<keyword evidence="3" id="KW-0804">Transcription</keyword>
<dbReference type="GO" id="GO:0003700">
    <property type="term" value="F:DNA-binding transcription factor activity"/>
    <property type="evidence" value="ECO:0007669"/>
    <property type="project" value="InterPro"/>
</dbReference>
<evidence type="ECO:0000313" key="6">
    <source>
        <dbReference type="Proteomes" id="UP000823617"/>
    </source>
</evidence>
<dbReference type="SUPFAM" id="SSF46689">
    <property type="entry name" value="Homeodomain-like"/>
    <property type="match status" value="2"/>
</dbReference>
<gene>
    <name evidence="5" type="ORF">IAC08_02450</name>
</gene>
<evidence type="ECO:0000256" key="2">
    <source>
        <dbReference type="ARBA" id="ARBA00023125"/>
    </source>
</evidence>
<feature type="domain" description="HTH araC/xylS-type" evidence="4">
    <location>
        <begin position="184"/>
        <end position="282"/>
    </location>
</feature>
<evidence type="ECO:0000256" key="3">
    <source>
        <dbReference type="ARBA" id="ARBA00023163"/>
    </source>
</evidence>
<proteinExistence type="predicted"/>
<dbReference type="PRINTS" id="PR00032">
    <property type="entry name" value="HTHARAC"/>
</dbReference>
<dbReference type="EMBL" id="JADIMK010000019">
    <property type="protein sequence ID" value="MBO8455250.1"/>
    <property type="molecule type" value="Genomic_DNA"/>
</dbReference>
<dbReference type="InterPro" id="IPR020449">
    <property type="entry name" value="Tscrpt_reg_AraC-type_HTH"/>
</dbReference>
<dbReference type="GO" id="GO:0043565">
    <property type="term" value="F:sequence-specific DNA binding"/>
    <property type="evidence" value="ECO:0007669"/>
    <property type="project" value="InterPro"/>
</dbReference>
<dbReference type="InterPro" id="IPR009057">
    <property type="entry name" value="Homeodomain-like_sf"/>
</dbReference>
<comment type="caution">
    <text evidence="5">The sequence shown here is derived from an EMBL/GenBank/DDBJ whole genome shotgun (WGS) entry which is preliminary data.</text>
</comment>
<dbReference type="PANTHER" id="PTHR43280:SF27">
    <property type="entry name" value="TRANSCRIPTIONAL REGULATOR MTLR"/>
    <property type="match status" value="1"/>
</dbReference>
<dbReference type="SMART" id="SM00342">
    <property type="entry name" value="HTH_ARAC"/>
    <property type="match status" value="1"/>
</dbReference>
<dbReference type="Gene3D" id="1.10.10.60">
    <property type="entry name" value="Homeodomain-like"/>
    <property type="match status" value="2"/>
</dbReference>
<dbReference type="Proteomes" id="UP000823617">
    <property type="component" value="Unassembled WGS sequence"/>
</dbReference>
<dbReference type="InterPro" id="IPR018060">
    <property type="entry name" value="HTH_AraC"/>
</dbReference>
<dbReference type="Pfam" id="PF12833">
    <property type="entry name" value="HTH_18"/>
    <property type="match status" value="1"/>
</dbReference>
<keyword evidence="1" id="KW-0805">Transcription regulation</keyword>
<dbReference type="PROSITE" id="PS01124">
    <property type="entry name" value="HTH_ARAC_FAMILY_2"/>
    <property type="match status" value="1"/>
</dbReference>
<keyword evidence="2" id="KW-0238">DNA-binding</keyword>
<evidence type="ECO:0000259" key="4">
    <source>
        <dbReference type="PROSITE" id="PS01124"/>
    </source>
</evidence>
<dbReference type="InterPro" id="IPR018062">
    <property type="entry name" value="HTH_AraC-typ_CS"/>
</dbReference>
<sequence>MKYILKEITPLSQDSLFIANYWPYNKMDFPLHFHEDYELNLTLNATGKRIVGNIVEDFSDIDLTIISPDVLHCYKQDEASGDKTCEVVVVQFSKDMPSFGIFGTVQFKEIKDMLDKPVPGLKFSKKIAGKVTDKLIALTKTEGFEGAILFLQILHELALSKDEDCTVIGSGSHDVKFSHSRRINKIIQYVSKNYQNKISLEEIGALVGMSASSVSRFFKMRTRHNFWDYLTGFRIDCAKELLSKTEHNISEICYECGFNNLSNFNKVFKERIGCTPSDYRKSFRKSSIVR</sequence>
<accession>A0A9D9HK05</accession>
<dbReference type="PANTHER" id="PTHR43280">
    <property type="entry name" value="ARAC-FAMILY TRANSCRIPTIONAL REGULATOR"/>
    <property type="match status" value="1"/>
</dbReference>
<dbReference type="PROSITE" id="PS00041">
    <property type="entry name" value="HTH_ARAC_FAMILY_1"/>
    <property type="match status" value="1"/>
</dbReference>
<evidence type="ECO:0000256" key="1">
    <source>
        <dbReference type="ARBA" id="ARBA00023015"/>
    </source>
</evidence>
<organism evidence="5 6">
    <name type="scientific">Candidatus Cryptobacteroides intestinigallinarum</name>
    <dbReference type="NCBI Taxonomy" id="2840767"/>
    <lineage>
        <taxon>Bacteria</taxon>
        <taxon>Pseudomonadati</taxon>
        <taxon>Bacteroidota</taxon>
        <taxon>Bacteroidia</taxon>
        <taxon>Bacteroidales</taxon>
        <taxon>Candidatus Cryptobacteroides</taxon>
    </lineage>
</organism>
<reference evidence="5" key="1">
    <citation type="submission" date="2020-10" db="EMBL/GenBank/DDBJ databases">
        <authorList>
            <person name="Gilroy R."/>
        </authorList>
    </citation>
    <scope>NUCLEOTIDE SEQUENCE</scope>
    <source>
        <strain evidence="5">B1-3475</strain>
    </source>
</reference>
<reference evidence="5" key="2">
    <citation type="journal article" date="2021" name="PeerJ">
        <title>Extensive microbial diversity within the chicken gut microbiome revealed by metagenomics and culture.</title>
        <authorList>
            <person name="Gilroy R."/>
            <person name="Ravi A."/>
            <person name="Getino M."/>
            <person name="Pursley I."/>
            <person name="Horton D.L."/>
            <person name="Alikhan N.F."/>
            <person name="Baker D."/>
            <person name="Gharbi K."/>
            <person name="Hall N."/>
            <person name="Watson M."/>
            <person name="Adriaenssens E.M."/>
            <person name="Foster-Nyarko E."/>
            <person name="Jarju S."/>
            <person name="Secka A."/>
            <person name="Antonio M."/>
            <person name="Oren A."/>
            <person name="Chaudhuri R.R."/>
            <person name="La Ragione R."/>
            <person name="Hildebrand F."/>
            <person name="Pallen M.J."/>
        </authorList>
    </citation>
    <scope>NUCLEOTIDE SEQUENCE</scope>
    <source>
        <strain evidence="5">B1-3475</strain>
    </source>
</reference>
<dbReference type="AlphaFoldDB" id="A0A9D9HK05"/>
<protein>
    <submittedName>
        <fullName evidence="5">Helix-turn-helix domain-containing protein</fullName>
    </submittedName>
</protein>
<evidence type="ECO:0000313" key="5">
    <source>
        <dbReference type="EMBL" id="MBO8455250.1"/>
    </source>
</evidence>
<name>A0A9D9HK05_9BACT</name>